<dbReference type="EMBL" id="EQ976030">
    <property type="protein sequence ID" value="EEF26983.1"/>
    <property type="molecule type" value="Genomic_DNA"/>
</dbReference>
<keyword evidence="4" id="KW-1185">Reference proteome</keyword>
<evidence type="ECO:0000313" key="4">
    <source>
        <dbReference type="Proteomes" id="UP000008311"/>
    </source>
</evidence>
<dbReference type="Proteomes" id="UP000008311">
    <property type="component" value="Unassembled WGS sequence"/>
</dbReference>
<keyword evidence="1" id="KW-0677">Repeat</keyword>
<keyword evidence="2" id="KW-0040">ANK repeat</keyword>
<gene>
    <name evidence="3" type="ORF">RCOM_2153380</name>
</gene>
<dbReference type="InParanoid" id="B9TAY1"/>
<dbReference type="AlphaFoldDB" id="B9TAY1"/>
<name>B9TAY1_RICCO</name>
<dbReference type="PANTHER" id="PTHR24186">
    <property type="entry name" value="PROTEIN PHOSPHATASE 1 REGULATORY SUBUNIT"/>
    <property type="match status" value="1"/>
</dbReference>
<protein>
    <submittedName>
        <fullName evidence="3">Uncharacterized protein</fullName>
    </submittedName>
</protein>
<accession>B9TAY1</accession>
<dbReference type="Gene3D" id="1.25.40.20">
    <property type="entry name" value="Ankyrin repeat-containing domain"/>
    <property type="match status" value="1"/>
</dbReference>
<dbReference type="PANTHER" id="PTHR24186:SF38">
    <property type="entry name" value="ANKYRIN REPEAT FAMILY PROTEIN"/>
    <property type="match status" value="1"/>
</dbReference>
<feature type="non-terminal residue" evidence="3">
    <location>
        <position position="290"/>
    </location>
</feature>
<reference evidence="4" key="1">
    <citation type="journal article" date="2010" name="Nat. Biotechnol.">
        <title>Draft genome sequence of the oilseed species Ricinus communis.</title>
        <authorList>
            <person name="Chan A.P."/>
            <person name="Crabtree J."/>
            <person name="Zhao Q."/>
            <person name="Lorenzi H."/>
            <person name="Orvis J."/>
            <person name="Puiu D."/>
            <person name="Melake-Berhan A."/>
            <person name="Jones K.M."/>
            <person name="Redman J."/>
            <person name="Chen G."/>
            <person name="Cahoon E.B."/>
            <person name="Gedil M."/>
            <person name="Stanke M."/>
            <person name="Haas B.J."/>
            <person name="Wortman J.R."/>
            <person name="Fraser-Liggett C.M."/>
            <person name="Ravel J."/>
            <person name="Rabinowicz P.D."/>
        </authorList>
    </citation>
    <scope>NUCLEOTIDE SEQUENCE [LARGE SCALE GENOMIC DNA]</scope>
    <source>
        <strain evidence="4">cv. Hale</strain>
    </source>
</reference>
<dbReference type="STRING" id="3988.B9TAY1"/>
<dbReference type="InterPro" id="IPR036770">
    <property type="entry name" value="Ankyrin_rpt-contain_sf"/>
</dbReference>
<evidence type="ECO:0000256" key="2">
    <source>
        <dbReference type="ARBA" id="ARBA00023043"/>
    </source>
</evidence>
<dbReference type="SUPFAM" id="SSF48403">
    <property type="entry name" value="Ankyrin repeat"/>
    <property type="match status" value="1"/>
</dbReference>
<proteinExistence type="predicted"/>
<evidence type="ECO:0000256" key="1">
    <source>
        <dbReference type="ARBA" id="ARBA00022737"/>
    </source>
</evidence>
<organism evidence="3 4">
    <name type="scientific">Ricinus communis</name>
    <name type="common">Castor bean</name>
    <dbReference type="NCBI Taxonomy" id="3988"/>
    <lineage>
        <taxon>Eukaryota</taxon>
        <taxon>Viridiplantae</taxon>
        <taxon>Streptophyta</taxon>
        <taxon>Embryophyta</taxon>
        <taxon>Tracheophyta</taxon>
        <taxon>Spermatophyta</taxon>
        <taxon>Magnoliopsida</taxon>
        <taxon>eudicotyledons</taxon>
        <taxon>Gunneridae</taxon>
        <taxon>Pentapetalae</taxon>
        <taxon>rosids</taxon>
        <taxon>fabids</taxon>
        <taxon>Malpighiales</taxon>
        <taxon>Euphorbiaceae</taxon>
        <taxon>Acalyphoideae</taxon>
        <taxon>Acalypheae</taxon>
        <taxon>Ricinus</taxon>
    </lineage>
</organism>
<evidence type="ECO:0000313" key="3">
    <source>
        <dbReference type="EMBL" id="EEF26983.1"/>
    </source>
</evidence>
<sequence>MKLEDAERTRNIDLILQAVTEKKKDLLEDLTLKSNENLVHIASKHGKNTVVKELLALKPSLAEEPNKSCHYSIHLAAAQGYENVVVEHLNVDRWTPLHWETIKGRNGVLRLLLTPESIQSVTVMETMINLRESKGFAVLHRVTLQNQYQTLDMLLSSGMISRVLQINITDANELTPLDLFYVYSNEPDKEIGEMLNRAGAVRAGIQRPLSYKNTQNLPSGPGIFSGFYQTISSIPSEKLGSTVQFIAAFQAVNNPFHSSSIGNKGGERLGFFYIGDVLRGSEEHSQLFIR</sequence>